<evidence type="ECO:0000259" key="1">
    <source>
        <dbReference type="Pfam" id="PF12986"/>
    </source>
</evidence>
<accession>A0A845QZX1</accession>
<sequence length="111" mass="12386">MGVIELYKNQVFLTGYAKLPEGITARELYGVVALAMTVDKCTGEILDVEPTLSTYLGRTFVKELLVGEKISDLNQLEMKVKKHYFGSAKKAILTTIKMCHKNFSKINGKLV</sequence>
<dbReference type="Proteomes" id="UP000467132">
    <property type="component" value="Unassembled WGS sequence"/>
</dbReference>
<keyword evidence="3" id="KW-1185">Reference proteome</keyword>
<evidence type="ECO:0000313" key="2">
    <source>
        <dbReference type="EMBL" id="NBI07504.1"/>
    </source>
</evidence>
<feature type="domain" description="DUF3870" evidence="1">
    <location>
        <begin position="12"/>
        <end position="103"/>
    </location>
</feature>
<protein>
    <submittedName>
        <fullName evidence="2">DUF3870 domain-containing protein</fullName>
    </submittedName>
</protein>
<comment type="caution">
    <text evidence="2">The sequence shown here is derived from an EMBL/GenBank/DDBJ whole genome shotgun (WGS) entry which is preliminary data.</text>
</comment>
<organism evidence="2 3">
    <name type="scientific">Senegalia massiliensis</name>
    <dbReference type="NCBI Taxonomy" id="1720316"/>
    <lineage>
        <taxon>Bacteria</taxon>
        <taxon>Bacillati</taxon>
        <taxon>Bacillota</taxon>
        <taxon>Clostridia</taxon>
        <taxon>Eubacteriales</taxon>
        <taxon>Clostridiaceae</taxon>
        <taxon>Senegalia</taxon>
    </lineage>
</organism>
<dbReference type="Pfam" id="PF12986">
    <property type="entry name" value="DUF3870"/>
    <property type="match status" value="1"/>
</dbReference>
<evidence type="ECO:0000313" key="3">
    <source>
        <dbReference type="Proteomes" id="UP000467132"/>
    </source>
</evidence>
<gene>
    <name evidence="2" type="ORF">D3Z33_11650</name>
</gene>
<dbReference type="InterPro" id="IPR024617">
    <property type="entry name" value="DUF3870"/>
</dbReference>
<dbReference type="AlphaFoldDB" id="A0A845QZX1"/>
<name>A0A845QZX1_9CLOT</name>
<reference evidence="2 3" key="1">
    <citation type="submission" date="2018-08" db="EMBL/GenBank/DDBJ databases">
        <title>Murine metabolic-syndrome-specific gut microbial biobank.</title>
        <authorList>
            <person name="Liu C."/>
        </authorList>
    </citation>
    <scope>NUCLEOTIDE SEQUENCE [LARGE SCALE GENOMIC DNA]</scope>
    <source>
        <strain evidence="2 3">583</strain>
    </source>
</reference>
<dbReference type="EMBL" id="QXXA01000012">
    <property type="protein sequence ID" value="NBI07504.1"/>
    <property type="molecule type" value="Genomic_DNA"/>
</dbReference>
<proteinExistence type="predicted"/>